<dbReference type="SUPFAM" id="SSF51735">
    <property type="entry name" value="NAD(P)-binding Rossmann-fold domains"/>
    <property type="match status" value="1"/>
</dbReference>
<evidence type="ECO:0000313" key="6">
    <source>
        <dbReference type="EMBL" id="CQD19454.1"/>
    </source>
</evidence>
<gene>
    <name evidence="6" type="ORF">BN1232_04562</name>
    <name evidence="7" type="ORF">MJO58_20910</name>
</gene>
<evidence type="ECO:0000256" key="3">
    <source>
        <dbReference type="ARBA" id="ARBA00022833"/>
    </source>
</evidence>
<dbReference type="GO" id="GO:0046872">
    <property type="term" value="F:metal ion binding"/>
    <property type="evidence" value="ECO:0007669"/>
    <property type="project" value="UniProtKB-KW"/>
</dbReference>
<dbReference type="InterPro" id="IPR050129">
    <property type="entry name" value="Zn_alcohol_dh"/>
</dbReference>
<dbReference type="InterPro" id="IPR036291">
    <property type="entry name" value="NAD(P)-bd_dom_sf"/>
</dbReference>
<dbReference type="GO" id="GO:0016491">
    <property type="term" value="F:oxidoreductase activity"/>
    <property type="evidence" value="ECO:0007669"/>
    <property type="project" value="UniProtKB-KW"/>
</dbReference>
<dbReference type="CDD" id="cd08231">
    <property type="entry name" value="MDR_TM0436_like"/>
    <property type="match status" value="1"/>
</dbReference>
<sequence length="356" mass="37407">MPKLALLTAVGGPIELAEFPLSAPTPGTAALKLRMAGICGSDLHIYRGELPLPCPYAMGHEMVGEIAELGEGLSTDATGKPLAVGDRVVAPYFWFCGECHACARGRSHACQNLMAGEYRTHEQTPHFVGAYGEYYYTSRRQPLYKVPEDIPDEAVAPLNCALAQVLFALRDVRMGDSVVIQGAGGLGINAAAVARTAGAAEVIVIDKIAARLDVAADFGATHCIDASGISTAEVAERVRALTDGIGADWVLEVVGVPGVIPDGVSFLNNSGTLLEVGNVGMGRTFELDPSALVYGNKSIRGVMLYDPVTLAIGLSFLQHSSFPFSRLMPDPFHLSDINDAFASADAGLVPRGALVP</sequence>
<dbReference type="InterPro" id="IPR013154">
    <property type="entry name" value="ADH-like_N"/>
</dbReference>
<evidence type="ECO:0000256" key="2">
    <source>
        <dbReference type="ARBA" id="ARBA00022723"/>
    </source>
</evidence>
<dbReference type="Pfam" id="PF00107">
    <property type="entry name" value="ADH_zinc_N"/>
    <property type="match status" value="1"/>
</dbReference>
<keyword evidence="3" id="KW-0862">Zinc</keyword>
<dbReference type="EMBL" id="CP092423">
    <property type="protein sequence ID" value="ULP41309.1"/>
    <property type="molecule type" value="Genomic_DNA"/>
</dbReference>
<evidence type="ECO:0000256" key="4">
    <source>
        <dbReference type="ARBA" id="ARBA00023002"/>
    </source>
</evidence>
<dbReference type="AlphaFoldDB" id="A0A0E4H0L3"/>
<dbReference type="PANTHER" id="PTHR43401">
    <property type="entry name" value="L-THREONINE 3-DEHYDROGENASE"/>
    <property type="match status" value="1"/>
</dbReference>
<dbReference type="STRING" id="141349.BN1232_04562"/>
<protein>
    <submittedName>
        <fullName evidence="6">5-exo-alcohol dehydrogenase</fullName>
    </submittedName>
    <submittedName>
        <fullName evidence="7">Zinc-binding dehydrogenase</fullName>
    </submittedName>
</protein>
<dbReference type="PANTHER" id="PTHR43401:SF2">
    <property type="entry name" value="L-THREONINE 3-DEHYDROGENASE"/>
    <property type="match status" value="1"/>
</dbReference>
<dbReference type="Pfam" id="PF08240">
    <property type="entry name" value="ADH_N"/>
    <property type="match status" value="1"/>
</dbReference>
<evidence type="ECO:0000256" key="1">
    <source>
        <dbReference type="ARBA" id="ARBA00001947"/>
    </source>
</evidence>
<dbReference type="OrthoDB" id="241504at2"/>
<dbReference type="Proteomes" id="UP000199251">
    <property type="component" value="Unassembled WGS sequence"/>
</dbReference>
<reference evidence="7" key="2">
    <citation type="submission" date="2022-08" db="EMBL/GenBank/DDBJ databases">
        <title>Complete genome sequence of 14 non-tuberculosis mycobacteria type-strains.</title>
        <authorList>
            <person name="Igarashi Y."/>
            <person name="Osugi A."/>
            <person name="Mitarai S."/>
        </authorList>
    </citation>
    <scope>NUCLEOTIDE SEQUENCE</scope>
    <source>
        <strain evidence="7">ATCC 51985</strain>
    </source>
</reference>
<name>A0A0E4H0L3_MYCLN</name>
<accession>A0A0E4H0L3</accession>
<dbReference type="InterPro" id="IPR011032">
    <property type="entry name" value="GroES-like_sf"/>
</dbReference>
<evidence type="ECO:0000313" key="7">
    <source>
        <dbReference type="EMBL" id="ULP41309.1"/>
    </source>
</evidence>
<feature type="domain" description="Enoyl reductase (ER)" evidence="5">
    <location>
        <begin position="11"/>
        <end position="349"/>
    </location>
</feature>
<dbReference type="SUPFAM" id="SSF50129">
    <property type="entry name" value="GroES-like"/>
    <property type="match status" value="1"/>
</dbReference>
<evidence type="ECO:0000313" key="8">
    <source>
        <dbReference type="Proteomes" id="UP000199251"/>
    </source>
</evidence>
<dbReference type="InterPro" id="IPR013149">
    <property type="entry name" value="ADH-like_C"/>
</dbReference>
<organism evidence="6 8">
    <name type="scientific">Mycobacterium lentiflavum</name>
    <dbReference type="NCBI Taxonomy" id="141349"/>
    <lineage>
        <taxon>Bacteria</taxon>
        <taxon>Bacillati</taxon>
        <taxon>Actinomycetota</taxon>
        <taxon>Actinomycetes</taxon>
        <taxon>Mycobacteriales</taxon>
        <taxon>Mycobacteriaceae</taxon>
        <taxon>Mycobacterium</taxon>
        <taxon>Mycobacterium simiae complex</taxon>
    </lineage>
</organism>
<dbReference type="Proteomes" id="UP001055171">
    <property type="component" value="Chromosome"/>
</dbReference>
<proteinExistence type="predicted"/>
<dbReference type="Gene3D" id="3.40.50.720">
    <property type="entry name" value="NAD(P)-binding Rossmann-like Domain"/>
    <property type="match status" value="1"/>
</dbReference>
<keyword evidence="9" id="KW-1185">Reference proteome</keyword>
<keyword evidence="2" id="KW-0479">Metal-binding</keyword>
<dbReference type="SMART" id="SM00829">
    <property type="entry name" value="PKS_ER"/>
    <property type="match status" value="1"/>
</dbReference>
<dbReference type="InterPro" id="IPR020843">
    <property type="entry name" value="ER"/>
</dbReference>
<reference evidence="6 8" key="1">
    <citation type="submission" date="2015-03" db="EMBL/GenBank/DDBJ databases">
        <authorList>
            <person name="Urmite Genomes"/>
        </authorList>
    </citation>
    <scope>NUCLEOTIDE SEQUENCE [LARGE SCALE GENOMIC DNA]</scope>
    <source>
        <strain evidence="6 8">CSUR P1491</strain>
    </source>
</reference>
<dbReference type="Gene3D" id="3.90.180.10">
    <property type="entry name" value="Medium-chain alcohol dehydrogenases, catalytic domain"/>
    <property type="match status" value="1"/>
</dbReference>
<dbReference type="RefSeq" id="WP_090605476.1">
    <property type="nucleotide sequence ID" value="NZ_CP092423.2"/>
</dbReference>
<evidence type="ECO:0000259" key="5">
    <source>
        <dbReference type="SMART" id="SM00829"/>
    </source>
</evidence>
<keyword evidence="4" id="KW-0560">Oxidoreductase</keyword>
<comment type="cofactor">
    <cofactor evidence="1">
        <name>Zn(2+)</name>
        <dbReference type="ChEBI" id="CHEBI:29105"/>
    </cofactor>
</comment>
<evidence type="ECO:0000313" key="9">
    <source>
        <dbReference type="Proteomes" id="UP001055171"/>
    </source>
</evidence>
<dbReference type="EMBL" id="CTEE01000001">
    <property type="protein sequence ID" value="CQD19454.1"/>
    <property type="molecule type" value="Genomic_DNA"/>
</dbReference>